<dbReference type="InterPro" id="IPR012347">
    <property type="entry name" value="Ferritin-like"/>
</dbReference>
<dbReference type="PROSITE" id="PS50905">
    <property type="entry name" value="FERRITIN_LIKE"/>
    <property type="match status" value="1"/>
</dbReference>
<dbReference type="GO" id="GO:0020037">
    <property type="term" value="F:heme binding"/>
    <property type="evidence" value="ECO:0007669"/>
    <property type="project" value="TreeGrafter"/>
</dbReference>
<reference evidence="5 6" key="3">
    <citation type="journal article" date="2008" name="FEMS Microbiol. Ecol.">
        <title>Identification and characterization of genes underlying chitinolysis in Collimonas fungivorans Ter331.</title>
        <authorList>
            <person name="Fritsche K."/>
            <person name="de Boer W."/>
            <person name="Gerards S."/>
            <person name="van den Berg M."/>
            <person name="van Veen J.A."/>
            <person name="Leveau J.H."/>
        </authorList>
    </citation>
    <scope>NUCLEOTIDE SEQUENCE [LARGE SCALE GENOMIC DNA]</scope>
    <source>
        <strain evidence="5 6">Ter331</strain>
    </source>
</reference>
<dbReference type="GO" id="GO:0008199">
    <property type="term" value="F:ferric iron binding"/>
    <property type="evidence" value="ECO:0007669"/>
    <property type="project" value="InterPro"/>
</dbReference>
<dbReference type="InterPro" id="IPR002024">
    <property type="entry name" value="Bacterioferritin"/>
</dbReference>
<dbReference type="InterPro" id="IPR008331">
    <property type="entry name" value="Ferritin_DPS_dom"/>
</dbReference>
<dbReference type="STRING" id="1005048.CFU_1718"/>
<dbReference type="KEGG" id="cfu:CFU_1718"/>
<evidence type="ECO:0000313" key="6">
    <source>
        <dbReference type="Proteomes" id="UP000008392"/>
    </source>
</evidence>
<dbReference type="GO" id="GO:0004322">
    <property type="term" value="F:ferroxidase activity"/>
    <property type="evidence" value="ECO:0007669"/>
    <property type="project" value="TreeGrafter"/>
</dbReference>
<keyword evidence="3" id="KW-0408">Iron</keyword>
<reference evidence="5 6" key="4">
    <citation type="journal article" date="2010" name="Environ. Microbiol.">
        <title>The bacterial genus Collimonas: mycophagy, weathering and other adaptive solutions to life in oligotrophic soil environments.</title>
        <authorList>
            <person name="Leveau J.H."/>
            <person name="Uroz S."/>
            <person name="de Boer W."/>
        </authorList>
    </citation>
    <scope>NUCLEOTIDE SEQUENCE [LARGE SCALE GENOMIC DNA]</scope>
    <source>
        <strain evidence="5 6">Ter331</strain>
    </source>
</reference>
<dbReference type="PRINTS" id="PR00601">
    <property type="entry name" value="BACFERRITIN"/>
</dbReference>
<dbReference type="SUPFAM" id="SSF47240">
    <property type="entry name" value="Ferritin-like"/>
    <property type="match status" value="1"/>
</dbReference>
<dbReference type="CDD" id="cd00657">
    <property type="entry name" value="Ferritin_like"/>
    <property type="match status" value="1"/>
</dbReference>
<dbReference type="Proteomes" id="UP000008392">
    <property type="component" value="Chromosome"/>
</dbReference>
<proteinExistence type="inferred from homology"/>
<name>G0ABI4_COLFT</name>
<dbReference type="GO" id="GO:0005829">
    <property type="term" value="C:cytosol"/>
    <property type="evidence" value="ECO:0007669"/>
    <property type="project" value="TreeGrafter"/>
</dbReference>
<keyword evidence="2" id="KW-0409">Iron storage</keyword>
<dbReference type="PANTHER" id="PTHR30295">
    <property type="entry name" value="BACTERIOFERRITIN"/>
    <property type="match status" value="1"/>
</dbReference>
<evidence type="ECO:0000313" key="5">
    <source>
        <dbReference type="EMBL" id="AEK61550.1"/>
    </source>
</evidence>
<gene>
    <name evidence="5" type="ordered locus">CFU_1718</name>
</gene>
<dbReference type="eggNOG" id="COG2193">
    <property type="taxonomic scope" value="Bacteria"/>
</dbReference>
<dbReference type="HOGENOM" id="CLU_1025677_0_0_4"/>
<dbReference type="InterPro" id="IPR009040">
    <property type="entry name" value="Ferritin-like_diiron"/>
</dbReference>
<dbReference type="GO" id="GO:0006826">
    <property type="term" value="P:iron ion transport"/>
    <property type="evidence" value="ECO:0007669"/>
    <property type="project" value="InterPro"/>
</dbReference>
<dbReference type="PANTHER" id="PTHR30295:SF1">
    <property type="entry name" value="DNA PROTECTION DURING STARVATION PROTEIN"/>
    <property type="match status" value="1"/>
</dbReference>
<reference evidence="6" key="6">
    <citation type="submission" date="2011-05" db="EMBL/GenBank/DDBJ databases">
        <title>Complete sequence of Collimonas fungivorans Ter331.</title>
        <authorList>
            <person name="Leveau J.H."/>
        </authorList>
    </citation>
    <scope>NUCLEOTIDE SEQUENCE [LARGE SCALE GENOMIC DNA]</scope>
    <source>
        <strain evidence="6">Ter331</strain>
    </source>
</reference>
<feature type="domain" description="Ferritin-like diiron" evidence="4">
    <location>
        <begin position="127"/>
        <end position="271"/>
    </location>
</feature>
<evidence type="ECO:0000256" key="2">
    <source>
        <dbReference type="ARBA" id="ARBA00022434"/>
    </source>
</evidence>
<organism evidence="5 6">
    <name type="scientific">Collimonas fungivorans (strain Ter331)</name>
    <dbReference type="NCBI Taxonomy" id="1005048"/>
    <lineage>
        <taxon>Bacteria</taxon>
        <taxon>Pseudomonadati</taxon>
        <taxon>Pseudomonadota</taxon>
        <taxon>Betaproteobacteria</taxon>
        <taxon>Burkholderiales</taxon>
        <taxon>Oxalobacteraceae</taxon>
        <taxon>Collimonas</taxon>
    </lineage>
</organism>
<comment type="similarity">
    <text evidence="1">Belongs to the bacterioferritin family.</text>
</comment>
<dbReference type="Gene3D" id="1.20.1260.10">
    <property type="match status" value="1"/>
</dbReference>
<keyword evidence="6" id="KW-1185">Reference proteome</keyword>
<reference evidence="5 6" key="1">
    <citation type="journal article" date="2004" name="Environ. Microbiol.">
        <title>Phylogeny-function analysis of (meta)genomic libraries: screening for expression of ribosomal RNA genes by large-insert library fluorescent in situ hybridization (LIL-FISH).</title>
        <authorList>
            <person name="Leveau J.H."/>
            <person name="Gerards S."/>
            <person name="de Boer W."/>
            <person name="van Veen J.A."/>
        </authorList>
    </citation>
    <scope>NUCLEOTIDE SEQUENCE [LARGE SCALE GENOMIC DNA]</scope>
    <source>
        <strain evidence="5 6">Ter331</strain>
    </source>
</reference>
<evidence type="ECO:0000259" key="4">
    <source>
        <dbReference type="PROSITE" id="PS50905"/>
    </source>
</evidence>
<evidence type="ECO:0000256" key="1">
    <source>
        <dbReference type="ARBA" id="ARBA00008093"/>
    </source>
</evidence>
<dbReference type="Pfam" id="PF00210">
    <property type="entry name" value="Ferritin"/>
    <property type="match status" value="1"/>
</dbReference>
<accession>G0ABI4</accession>
<reference evidence="5 6" key="5">
    <citation type="journal article" date="2011" name="ISME J.">
        <title>Dual transcriptional profiling of a bacterial/fungal confrontation: Collimonas fungivorans versus Aspergillus niger.</title>
        <authorList>
            <person name="Mela F."/>
            <person name="Fritsche K."/>
            <person name="de Boer W."/>
            <person name="van Veen J.A."/>
            <person name="de Graaff L.H."/>
            <person name="van den Berg M."/>
            <person name="Leveau J.H."/>
        </authorList>
    </citation>
    <scope>NUCLEOTIDE SEQUENCE [LARGE SCALE GENOMIC DNA]</scope>
    <source>
        <strain evidence="5 6">Ter331</strain>
    </source>
</reference>
<dbReference type="InterPro" id="IPR009078">
    <property type="entry name" value="Ferritin-like_SF"/>
</dbReference>
<sequence>MQPAFFSIGMRHCALSPSLCQKRSFYPPLCCRSLLHNADWVCVLANKAGTGIGGLAKSCAAKARVMCVSAPIFSRRRHTVNIPSHPSLLWRATMSETKKPISAAIDTAAIRAAAKNMDDGAVTAGYRGDREQVVAMLNDALATELVCVLRYKRHYYTAAGLQNGSIKDEFLEHAMEEQAHADQIAERIVQLNGKPDFNPDTLVQRSHAEYDGADDIKAMIKANLIAERVAIEAYRQMIERIGDSDPTTRLLLVGIMAKEEEHADDMRDLLA</sequence>
<dbReference type="GO" id="GO:0006879">
    <property type="term" value="P:intracellular iron ion homeostasis"/>
    <property type="evidence" value="ECO:0007669"/>
    <property type="project" value="UniProtKB-KW"/>
</dbReference>
<protein>
    <submittedName>
        <fullName evidence="5">Ferritin, Dps family protein</fullName>
    </submittedName>
</protein>
<reference evidence="5 6" key="2">
    <citation type="journal article" date="2006" name="J. Microbiol. Methods">
        <title>Genomic flank-sequencing of plasposon insertion sites for rapid identification of functional genes.</title>
        <authorList>
            <person name="Leveau J.H."/>
            <person name="Gerards S."/>
            <person name="Fritsche K."/>
            <person name="Zondag G."/>
            <person name="van Veen J.A."/>
        </authorList>
    </citation>
    <scope>NUCLEOTIDE SEQUENCE [LARGE SCALE GENOMIC DNA]</scope>
    <source>
        <strain evidence="5 6">Ter331</strain>
    </source>
</reference>
<evidence type="ECO:0000256" key="3">
    <source>
        <dbReference type="ARBA" id="ARBA00023004"/>
    </source>
</evidence>
<dbReference type="AlphaFoldDB" id="G0ABI4"/>
<dbReference type="EMBL" id="CP002745">
    <property type="protein sequence ID" value="AEK61550.1"/>
    <property type="molecule type" value="Genomic_DNA"/>
</dbReference>